<dbReference type="AlphaFoldDB" id="A0A9P4VSV2"/>
<dbReference type="PROSITE" id="PS00463">
    <property type="entry name" value="ZN2_CY6_FUNGAL_1"/>
    <property type="match status" value="1"/>
</dbReference>
<proteinExistence type="predicted"/>
<dbReference type="PROSITE" id="PS50048">
    <property type="entry name" value="ZN2_CY6_FUNGAL_2"/>
    <property type="match status" value="1"/>
</dbReference>
<dbReference type="PANTHER" id="PTHR47785">
    <property type="entry name" value="ZN(II)2CYS6 TRANSCRIPTION FACTOR (EUROFUNG)-RELATED-RELATED"/>
    <property type="match status" value="1"/>
</dbReference>
<evidence type="ECO:0000256" key="2">
    <source>
        <dbReference type="SAM" id="MobiDB-lite"/>
    </source>
</evidence>
<comment type="caution">
    <text evidence="5">The sequence shown here is derived from an EMBL/GenBank/DDBJ whole genome shotgun (WGS) entry which is preliminary data.</text>
</comment>
<evidence type="ECO:0000259" key="4">
    <source>
        <dbReference type="PROSITE" id="PS50048"/>
    </source>
</evidence>
<dbReference type="OrthoDB" id="4685598at2759"/>
<dbReference type="InterPro" id="IPR001138">
    <property type="entry name" value="Zn2Cys6_DnaBD"/>
</dbReference>
<dbReference type="SMART" id="SM00066">
    <property type="entry name" value="GAL4"/>
    <property type="match status" value="1"/>
</dbReference>
<feature type="transmembrane region" description="Helical" evidence="3">
    <location>
        <begin position="509"/>
        <end position="529"/>
    </location>
</feature>
<dbReference type="Gene3D" id="4.10.240.10">
    <property type="entry name" value="Zn(2)-C6 fungal-type DNA-binding domain"/>
    <property type="match status" value="1"/>
</dbReference>
<dbReference type="InterPro" id="IPR053181">
    <property type="entry name" value="EcdB-like_regulator"/>
</dbReference>
<dbReference type="InterPro" id="IPR036864">
    <property type="entry name" value="Zn2-C6_fun-type_DNA-bd_sf"/>
</dbReference>
<sequence>MEASGKSKRKEGEEAEELENELNPARNYPRKRVAVACEVCRLRKTKCDAKRPCSFCTEAGIECVYRGQNSPQTQSAASDILARIEDRLARLEDFLNPSKADTVSTPGSIGRQQSIENHSLPSRARNPLVDERRNYHQQSVATTYNFSFRQTAGEAVTPRPSLTSFQSPFYLQFESWDDTERFYDDELTAEEHMYETIEAYHSQPLNLTPRDAWKLQQTFVTTFLQWMPLLDLEHFVEHVRIAAARDFSENNRSNCLTMFAFAIAMVSQDQETKFHDPIQMEFLPGLDYFSRGCQILQRLTPRSRRDIDILQCRLLQGCYFQFAIRPLLGWDTITELARDLMHKAILKTQPTGLRQFHEVVPLPLTDNEEEGFYYFFAQASLRRLLTETLDVVGYRVGQVIYAPVVTAELRKQASEWYDHLPPAIKFPINSSPLFDFRKAFLRIQYVALHTVILWPSLLKFLENLAPRNSDHAPMSESQLRSAEKEARDCLDYVVLVCDQAEEVLMRRHLGLQMCLYVIYANLCMLLVTYKVHGLGFIPHTRSDTHIRKVFNVMRGWEHLSIVRRALERTRAQMQRAQIPTDDYIAQSPSDIMIFDSHRGMT</sequence>
<keyword evidence="3" id="KW-1133">Transmembrane helix</keyword>
<evidence type="ECO:0000256" key="1">
    <source>
        <dbReference type="ARBA" id="ARBA00023242"/>
    </source>
</evidence>
<dbReference type="CDD" id="cd00067">
    <property type="entry name" value="GAL4"/>
    <property type="match status" value="1"/>
</dbReference>
<keyword evidence="3" id="KW-0472">Membrane</keyword>
<feature type="domain" description="Zn(2)-C6 fungal-type" evidence="4">
    <location>
        <begin position="36"/>
        <end position="65"/>
    </location>
</feature>
<keyword evidence="6" id="KW-1185">Reference proteome</keyword>
<dbReference type="Proteomes" id="UP000799429">
    <property type="component" value="Unassembled WGS sequence"/>
</dbReference>
<reference evidence="5" key="1">
    <citation type="journal article" date="2020" name="Stud. Mycol.">
        <title>101 Dothideomycetes genomes: a test case for predicting lifestyles and emergence of pathogens.</title>
        <authorList>
            <person name="Haridas S."/>
            <person name="Albert R."/>
            <person name="Binder M."/>
            <person name="Bloem J."/>
            <person name="Labutti K."/>
            <person name="Salamov A."/>
            <person name="Andreopoulos B."/>
            <person name="Baker S."/>
            <person name="Barry K."/>
            <person name="Bills G."/>
            <person name="Bluhm B."/>
            <person name="Cannon C."/>
            <person name="Castanera R."/>
            <person name="Culley D."/>
            <person name="Daum C."/>
            <person name="Ezra D."/>
            <person name="Gonzalez J."/>
            <person name="Henrissat B."/>
            <person name="Kuo A."/>
            <person name="Liang C."/>
            <person name="Lipzen A."/>
            <person name="Lutzoni F."/>
            <person name="Magnuson J."/>
            <person name="Mondo S."/>
            <person name="Nolan M."/>
            <person name="Ohm R."/>
            <person name="Pangilinan J."/>
            <person name="Park H.-J."/>
            <person name="Ramirez L."/>
            <person name="Alfaro M."/>
            <person name="Sun H."/>
            <person name="Tritt A."/>
            <person name="Yoshinaga Y."/>
            <person name="Zwiers L.-H."/>
            <person name="Turgeon B."/>
            <person name="Goodwin S."/>
            <person name="Spatafora J."/>
            <person name="Crous P."/>
            <person name="Grigoriev I."/>
        </authorList>
    </citation>
    <scope>NUCLEOTIDE SEQUENCE</scope>
    <source>
        <strain evidence="5">CBS 101060</strain>
    </source>
</reference>
<feature type="region of interest" description="Disordered" evidence="2">
    <location>
        <begin position="1"/>
        <end position="23"/>
    </location>
</feature>
<dbReference type="Pfam" id="PF00172">
    <property type="entry name" value="Zn_clus"/>
    <property type="match status" value="1"/>
</dbReference>
<feature type="region of interest" description="Disordered" evidence="2">
    <location>
        <begin position="99"/>
        <end position="118"/>
    </location>
</feature>
<dbReference type="GO" id="GO:0000981">
    <property type="term" value="F:DNA-binding transcription factor activity, RNA polymerase II-specific"/>
    <property type="evidence" value="ECO:0007669"/>
    <property type="project" value="InterPro"/>
</dbReference>
<evidence type="ECO:0000313" key="5">
    <source>
        <dbReference type="EMBL" id="KAF2840252.1"/>
    </source>
</evidence>
<gene>
    <name evidence="5" type="ORF">M501DRAFT_991269</name>
</gene>
<keyword evidence="3" id="KW-0812">Transmembrane</keyword>
<organism evidence="5 6">
    <name type="scientific">Patellaria atrata CBS 101060</name>
    <dbReference type="NCBI Taxonomy" id="1346257"/>
    <lineage>
        <taxon>Eukaryota</taxon>
        <taxon>Fungi</taxon>
        <taxon>Dikarya</taxon>
        <taxon>Ascomycota</taxon>
        <taxon>Pezizomycotina</taxon>
        <taxon>Dothideomycetes</taxon>
        <taxon>Dothideomycetes incertae sedis</taxon>
        <taxon>Patellariales</taxon>
        <taxon>Patellariaceae</taxon>
        <taxon>Patellaria</taxon>
    </lineage>
</organism>
<dbReference type="EMBL" id="MU006093">
    <property type="protein sequence ID" value="KAF2840252.1"/>
    <property type="molecule type" value="Genomic_DNA"/>
</dbReference>
<dbReference type="GO" id="GO:0008270">
    <property type="term" value="F:zinc ion binding"/>
    <property type="evidence" value="ECO:0007669"/>
    <property type="project" value="InterPro"/>
</dbReference>
<dbReference type="SUPFAM" id="SSF57701">
    <property type="entry name" value="Zn2/Cys6 DNA-binding domain"/>
    <property type="match status" value="1"/>
</dbReference>
<keyword evidence="1" id="KW-0539">Nucleus</keyword>
<protein>
    <recommendedName>
        <fullName evidence="4">Zn(2)-C6 fungal-type domain-containing protein</fullName>
    </recommendedName>
</protein>
<dbReference type="CDD" id="cd12148">
    <property type="entry name" value="fungal_TF_MHR"/>
    <property type="match status" value="1"/>
</dbReference>
<evidence type="ECO:0000313" key="6">
    <source>
        <dbReference type="Proteomes" id="UP000799429"/>
    </source>
</evidence>
<dbReference type="PANTHER" id="PTHR47785:SF4">
    <property type="entry name" value="ZN(II)2CYS6 TRANSCRIPTION FACTOR (EUROFUNG)"/>
    <property type="match status" value="1"/>
</dbReference>
<accession>A0A9P4VSV2</accession>
<evidence type="ECO:0000256" key="3">
    <source>
        <dbReference type="SAM" id="Phobius"/>
    </source>
</evidence>
<name>A0A9P4VSV2_9PEZI</name>